<sequence>MAGKLKTGWIRVATEGDTIDGRAISGQDLLDMAESYNPKEYGARIWPEHWRWYACGDVLEVKAEEVDGRMRLFAILAPNQAMIEFNQQDQKVYTSIEIQDNFANTGKPYLAGLAITDSPASLGTDRIKLFSANGNGRIHALPELFVMEELHEEEGVIRRLFGFGKQSATPPKEEEAMNKEQFGALSSSLIALATGQTALTGLLEKHFAKKPDEEPPTIPLEQPPATPPTPPTNGITAEQFSELTNSIKTLAQGQESLTSQFSKLLEENPDQRPNPSGGADFDANSLS</sequence>
<feature type="region of interest" description="Disordered" evidence="1">
    <location>
        <begin position="210"/>
        <end position="236"/>
    </location>
</feature>
<proteinExistence type="predicted"/>
<dbReference type="EMBL" id="PYOP01000011">
    <property type="protein sequence ID" value="PSW98042.1"/>
    <property type="molecule type" value="Genomic_DNA"/>
</dbReference>
<dbReference type="RefSeq" id="WP_045035735.1">
    <property type="nucleotide sequence ID" value="NZ_JZSR01000003.1"/>
</dbReference>
<reference evidence="2 3" key="1">
    <citation type="submission" date="2018-03" db="EMBL/GenBank/DDBJ databases">
        <title>Whole genome sequencing of Histamine producing bacteria.</title>
        <authorList>
            <person name="Butler K."/>
        </authorList>
    </citation>
    <scope>NUCLEOTIDE SEQUENCE [LARGE SCALE GENOMIC DNA]</scope>
    <source>
        <strain evidence="2 3">ATCC 51761</strain>
    </source>
</reference>
<feature type="region of interest" description="Disordered" evidence="1">
    <location>
        <begin position="266"/>
        <end position="287"/>
    </location>
</feature>
<evidence type="ECO:0000313" key="2">
    <source>
        <dbReference type="EMBL" id="PSW98042.1"/>
    </source>
</evidence>
<gene>
    <name evidence="2" type="ORF">C9J52_08915</name>
</gene>
<protein>
    <submittedName>
        <fullName evidence="2">Capsid scaffolding protein</fullName>
    </submittedName>
</protein>
<evidence type="ECO:0000313" key="3">
    <source>
        <dbReference type="Proteomes" id="UP000241190"/>
    </source>
</evidence>
<dbReference type="Proteomes" id="UP000241190">
    <property type="component" value="Unassembled WGS sequence"/>
</dbReference>
<dbReference type="InterPro" id="IPR009228">
    <property type="entry name" value="Capsid_scaffold_GpO"/>
</dbReference>
<name>A0ABX5GTM1_9GAMM</name>
<dbReference type="Pfam" id="PF05929">
    <property type="entry name" value="Phage_GPO"/>
    <property type="match status" value="1"/>
</dbReference>
<accession>A0ABX5GTM1</accession>
<keyword evidence="3" id="KW-1185">Reference proteome</keyword>
<comment type="caution">
    <text evidence="2">The sequence shown here is derived from an EMBL/GenBank/DDBJ whole genome shotgun (WGS) entry which is preliminary data.</text>
</comment>
<feature type="compositionally biased region" description="Pro residues" evidence="1">
    <location>
        <begin position="216"/>
        <end position="231"/>
    </location>
</feature>
<evidence type="ECO:0000256" key="1">
    <source>
        <dbReference type="SAM" id="MobiDB-lite"/>
    </source>
</evidence>
<organism evidence="2 3">
    <name type="scientific">Photobacterium iliopiscarium</name>
    <dbReference type="NCBI Taxonomy" id="56192"/>
    <lineage>
        <taxon>Bacteria</taxon>
        <taxon>Pseudomonadati</taxon>
        <taxon>Pseudomonadota</taxon>
        <taxon>Gammaproteobacteria</taxon>
        <taxon>Vibrionales</taxon>
        <taxon>Vibrionaceae</taxon>
        <taxon>Photobacterium</taxon>
    </lineage>
</organism>